<dbReference type="RefSeq" id="WP_067632175.1">
    <property type="nucleotide sequence ID" value="NZ_CP013213.1"/>
</dbReference>
<evidence type="ECO:0000313" key="3">
    <source>
        <dbReference type="EMBL" id="AMC93411.1"/>
    </source>
</evidence>
<dbReference type="KEGG" id="erl:AOC36_05280"/>
<gene>
    <name evidence="3" type="ORF">AOC36_05280</name>
</gene>
<dbReference type="Proteomes" id="UP000063781">
    <property type="component" value="Chromosome"/>
</dbReference>
<dbReference type="InterPro" id="IPR013199">
    <property type="entry name" value="HTH_Mga_DNA-bd_dom"/>
</dbReference>
<proteinExistence type="predicted"/>
<protein>
    <recommendedName>
        <fullName evidence="5">Mga helix-turn-helix domain-containing protein</fullName>
    </recommendedName>
</protein>
<dbReference type="InterPro" id="IPR007737">
    <property type="entry name" value="Mga_HTH"/>
</dbReference>
<keyword evidence="4" id="KW-1185">Reference proteome</keyword>
<evidence type="ECO:0000259" key="2">
    <source>
        <dbReference type="Pfam" id="PF08280"/>
    </source>
</evidence>
<dbReference type="Pfam" id="PF08280">
    <property type="entry name" value="HTH_Mga"/>
    <property type="match status" value="1"/>
</dbReference>
<name>A0A0X8GZS4_9FIRM</name>
<evidence type="ECO:0000313" key="4">
    <source>
        <dbReference type="Proteomes" id="UP000063781"/>
    </source>
</evidence>
<accession>A0A0X8GZS4</accession>
<organism evidence="3 4">
    <name type="scientific">Erysipelothrix larvae</name>
    <dbReference type="NCBI Taxonomy" id="1514105"/>
    <lineage>
        <taxon>Bacteria</taxon>
        <taxon>Bacillati</taxon>
        <taxon>Bacillota</taxon>
        <taxon>Erysipelotrichia</taxon>
        <taxon>Erysipelotrichales</taxon>
        <taxon>Erysipelotrichaceae</taxon>
        <taxon>Erysipelothrix</taxon>
    </lineage>
</organism>
<evidence type="ECO:0008006" key="5">
    <source>
        <dbReference type="Google" id="ProtNLM"/>
    </source>
</evidence>
<dbReference type="STRING" id="1514105.AOC36_05280"/>
<feature type="domain" description="Mga helix-turn-helix" evidence="1">
    <location>
        <begin position="68"/>
        <end position="150"/>
    </location>
</feature>
<reference evidence="3 4" key="1">
    <citation type="submission" date="2015-10" db="EMBL/GenBank/DDBJ databases">
        <title>Erysipelothrix larvae sp. LV19 isolated from the larval gut of the rhinoceros beetle, Trypoxylus dichotomus.</title>
        <authorList>
            <person name="Lim S."/>
            <person name="Kim B.-C."/>
        </authorList>
    </citation>
    <scope>NUCLEOTIDE SEQUENCE [LARGE SCALE GENOMIC DNA]</scope>
    <source>
        <strain evidence="3 4">LV19</strain>
    </source>
</reference>
<dbReference type="OrthoDB" id="1646817at2"/>
<feature type="domain" description="M protein trans-acting positive regulator (MGA) HTH" evidence="2">
    <location>
        <begin position="6"/>
        <end position="48"/>
    </location>
</feature>
<dbReference type="EMBL" id="CP013213">
    <property type="protein sequence ID" value="AMC93411.1"/>
    <property type="molecule type" value="Genomic_DNA"/>
</dbReference>
<dbReference type="Pfam" id="PF05043">
    <property type="entry name" value="Mga"/>
    <property type="match status" value="1"/>
</dbReference>
<sequence>MNILIESHIKRKLNLLNTLYFREKPISLVELASILGISENTLKGDLQKYDLLGTKGEIDIAIDKDRRLELYYTFMQESIIVKVFRILLREPGKKAQYYSNALSISRTYFYKVVLALNNELEKYKARISVNTGYHIIAEDERMFRLYAFFYFSTTYTEQDPIQNQRYRVFLELLKMNHIDYPLLEQIEFWDDNYHTSFLLINIIRQSDNNSALPIPDFHSYRKSIKIPEQEYNTIRSLYPHATRQSITEALILFARFKDSGYLDVEPDDVNDILLNYSQMTELELNENQMEQIVTRCTQILSMTLYVSKNFPFNVNHFSIIMKDFYCEYAIINADLLDNYNKFLELASQTIQNDFSKIRVLVFYLMITNIGDYLFAPKKKILFASKRGMMHLEHSKNELEIMLRMVKINPDITMIPLTELRREAQNGTYDLIFSESKLDGLDNVLLVVFNNSLLMLELVLKTFRSDYKTQLELLEGE</sequence>
<evidence type="ECO:0000259" key="1">
    <source>
        <dbReference type="Pfam" id="PF05043"/>
    </source>
</evidence>
<dbReference type="AlphaFoldDB" id="A0A0X8GZS4"/>